<comment type="cofactor">
    <cofactor evidence="6">
        <name>Zn(2+)</name>
        <dbReference type="ChEBI" id="CHEBI:29105"/>
    </cofactor>
    <text evidence="6">Binds 1 zinc ion.</text>
</comment>
<keyword evidence="2 6" id="KW-0479">Metal-binding</keyword>
<feature type="domain" description="Oligopeptidase F N-terminal" evidence="8">
    <location>
        <begin position="113"/>
        <end position="182"/>
    </location>
</feature>
<dbReference type="SUPFAM" id="SSF55486">
    <property type="entry name" value="Metalloproteases ('zincins'), catalytic domain"/>
    <property type="match status" value="1"/>
</dbReference>
<dbReference type="OMA" id="LWWSYIP"/>
<dbReference type="Gene3D" id="1.20.140.70">
    <property type="entry name" value="Oligopeptidase f, N-terminal domain"/>
    <property type="match status" value="1"/>
</dbReference>
<dbReference type="InterPro" id="IPR013647">
    <property type="entry name" value="OligopepF_N_dom"/>
</dbReference>
<dbReference type="Gene3D" id="1.10.287.830">
    <property type="entry name" value="putative peptidase helix hairpin domain like"/>
    <property type="match status" value="1"/>
</dbReference>
<evidence type="ECO:0000256" key="5">
    <source>
        <dbReference type="ARBA" id="ARBA00023049"/>
    </source>
</evidence>
<evidence type="ECO:0000259" key="7">
    <source>
        <dbReference type="Pfam" id="PF01432"/>
    </source>
</evidence>
<keyword evidence="3 6" id="KW-0378">Hydrolase</keyword>
<comment type="function">
    <text evidence="6">Has oligopeptidase activity and degrades a variety of small bioactive peptides.</text>
</comment>
<organism evidence="9 10">
    <name type="scientific">Symbiobacterium thermophilum</name>
    <dbReference type="NCBI Taxonomy" id="2734"/>
    <lineage>
        <taxon>Bacteria</taxon>
        <taxon>Bacillati</taxon>
        <taxon>Bacillota</taxon>
        <taxon>Clostridia</taxon>
        <taxon>Eubacteriales</taxon>
        <taxon>Symbiobacteriaceae</taxon>
        <taxon>Symbiobacterium</taxon>
    </lineage>
</organism>
<dbReference type="Gene3D" id="1.10.1370.20">
    <property type="entry name" value="Oligoendopeptidase f, C-terminal domain"/>
    <property type="match status" value="1"/>
</dbReference>
<evidence type="ECO:0000256" key="6">
    <source>
        <dbReference type="RuleBase" id="RU368091"/>
    </source>
</evidence>
<dbReference type="Pfam" id="PF01432">
    <property type="entry name" value="Peptidase_M3"/>
    <property type="match status" value="1"/>
</dbReference>
<dbReference type="PANTHER" id="PTHR11804:SF84">
    <property type="entry name" value="SACCHAROLYSIN"/>
    <property type="match status" value="1"/>
</dbReference>
<dbReference type="GO" id="GO:0006508">
    <property type="term" value="P:proteolysis"/>
    <property type="evidence" value="ECO:0007669"/>
    <property type="project" value="UniProtKB-KW"/>
</dbReference>
<evidence type="ECO:0000256" key="2">
    <source>
        <dbReference type="ARBA" id="ARBA00022723"/>
    </source>
</evidence>
<dbReference type="GO" id="GO:0004222">
    <property type="term" value="F:metalloendopeptidase activity"/>
    <property type="evidence" value="ECO:0007669"/>
    <property type="project" value="UniProtKB-UniRule"/>
</dbReference>
<dbReference type="NCBIfam" id="TIGR00181">
    <property type="entry name" value="pepF"/>
    <property type="match status" value="1"/>
</dbReference>
<dbReference type="GO" id="GO:0046872">
    <property type="term" value="F:metal ion binding"/>
    <property type="evidence" value="ECO:0007669"/>
    <property type="project" value="UniProtKB-UniRule"/>
</dbReference>
<evidence type="ECO:0000256" key="4">
    <source>
        <dbReference type="ARBA" id="ARBA00022833"/>
    </source>
</evidence>
<dbReference type="AlphaFoldDB" id="A0A953I6T1"/>
<dbReference type="Proteomes" id="UP000732377">
    <property type="component" value="Unassembled WGS sequence"/>
</dbReference>
<evidence type="ECO:0000259" key="8">
    <source>
        <dbReference type="Pfam" id="PF08439"/>
    </source>
</evidence>
<evidence type="ECO:0000313" key="9">
    <source>
        <dbReference type="EMBL" id="MBY6274676.1"/>
    </source>
</evidence>
<dbReference type="InterPro" id="IPR004438">
    <property type="entry name" value="Peptidase_M3B"/>
</dbReference>
<keyword evidence="1 6" id="KW-0645">Protease</keyword>
<proteinExistence type="inferred from homology"/>
<feature type="domain" description="Peptidase M3A/M3B catalytic" evidence="7">
    <location>
        <begin position="203"/>
        <end position="584"/>
    </location>
</feature>
<dbReference type="InterPro" id="IPR001567">
    <property type="entry name" value="Pept_M3A_M3B_dom"/>
</dbReference>
<gene>
    <name evidence="9" type="primary">pepF</name>
    <name evidence="9" type="ORF">CWE10_00435</name>
</gene>
<dbReference type="EC" id="3.4.24.-" evidence="6"/>
<dbReference type="PANTHER" id="PTHR11804">
    <property type="entry name" value="PROTEASE M3 THIMET OLIGOPEPTIDASE-RELATED"/>
    <property type="match status" value="1"/>
</dbReference>
<dbReference type="EMBL" id="PIUK01000002">
    <property type="protein sequence ID" value="MBY6274676.1"/>
    <property type="molecule type" value="Genomic_DNA"/>
</dbReference>
<sequence>MKLKKRHEVPDEHKWDLDSVYGSVEAWEKDYARVEEMLPQLTAFQGRLGESAATLLQALKMRDEVSKLLEQVVVWARMKEDEDTANSTYQALSARGRSLYAKATAAAAFLTPEILAIPAETIRAWLDQEPGLAAYRHELENTLRQKAHVRSPEVEELLAQMGEVGAAPSDIFGKLNNADLKFGTIKDEQGNEVELTLGRYLRFLESPVRDVRKQAFEALFTTYRKFRNTIAATYASSVKADVFYARARRYPSARAAALFGTNVPESVYDNLLATVNKNLPSLHRYVQLRRRMLGLDELHMYDLYTPMVADVDRKIPYEEAVETVLKALAPLGEEYCEIARRGMTVDRWVDIYENEGKRSGAYSFGSYTTKPYILMNYQDNLDSMFTLAHELGHSMHSYFSRRHQPYHYADYTIFVAEVASTFNEALLTDYLLKSTDDPRLKMYLINHQLESFRTTLYRQTMFAEFEHIAHQRVENGEALTADVLDEIYYDLNKRYYGTEGMVVDDLIAVEWARIPHFYSAFYVYQYATGISAATALSQQVLTEGRPAVERYLNFLKSGSSDYSTNLLKQAGVDMTSPEPIQQALDVFARLLDQMEQLAG</sequence>
<evidence type="ECO:0000256" key="3">
    <source>
        <dbReference type="ARBA" id="ARBA00022801"/>
    </source>
</evidence>
<comment type="similarity">
    <text evidence="6">Belongs to the peptidase M3B family.</text>
</comment>
<protein>
    <recommendedName>
        <fullName evidence="6">Oligopeptidase F</fullName>
        <ecNumber evidence="6">3.4.24.-</ecNumber>
    </recommendedName>
</protein>
<reference evidence="9" key="1">
    <citation type="submission" date="2017-11" db="EMBL/GenBank/DDBJ databases">
        <title>Three new genomes from thermophilic consortium.</title>
        <authorList>
            <person name="Quaggio R."/>
            <person name="Amgarten D."/>
            <person name="Setubal J.C."/>
        </authorList>
    </citation>
    <scope>NUCLEOTIDE SEQUENCE</scope>
    <source>
        <strain evidence="9">ZCTH01-B2</strain>
    </source>
</reference>
<dbReference type="InterPro" id="IPR045090">
    <property type="entry name" value="Pept_M3A_M3B"/>
</dbReference>
<dbReference type="RefSeq" id="WP_011194870.1">
    <property type="nucleotide sequence ID" value="NZ_PIUK01000002.1"/>
</dbReference>
<accession>A0A953I6T1</accession>
<dbReference type="Pfam" id="PF08439">
    <property type="entry name" value="Peptidase_M3_N"/>
    <property type="match status" value="1"/>
</dbReference>
<name>A0A953I6T1_SYMTR</name>
<dbReference type="InterPro" id="IPR042088">
    <property type="entry name" value="OligoPept_F_C"/>
</dbReference>
<dbReference type="GO" id="GO:0006518">
    <property type="term" value="P:peptide metabolic process"/>
    <property type="evidence" value="ECO:0007669"/>
    <property type="project" value="TreeGrafter"/>
</dbReference>
<comment type="caution">
    <text evidence="9">The sequence shown here is derived from an EMBL/GenBank/DDBJ whole genome shotgun (WGS) entry which is preliminary data.</text>
</comment>
<keyword evidence="4 6" id="KW-0862">Zinc</keyword>
<evidence type="ECO:0000313" key="10">
    <source>
        <dbReference type="Proteomes" id="UP000732377"/>
    </source>
</evidence>
<dbReference type="CDD" id="cd09608">
    <property type="entry name" value="M3B_PepF"/>
    <property type="match status" value="1"/>
</dbReference>
<evidence type="ECO:0000256" key="1">
    <source>
        <dbReference type="ARBA" id="ARBA00022670"/>
    </source>
</evidence>
<keyword evidence="5 6" id="KW-0482">Metalloprotease</keyword>